<organism evidence="1 2">
    <name type="scientific">Pseudoduganella chitinolytica</name>
    <dbReference type="NCBI Taxonomy" id="34070"/>
    <lineage>
        <taxon>Bacteria</taxon>
        <taxon>Pseudomonadati</taxon>
        <taxon>Pseudomonadota</taxon>
        <taxon>Betaproteobacteria</taxon>
        <taxon>Burkholderiales</taxon>
        <taxon>Oxalobacteraceae</taxon>
        <taxon>Telluria group</taxon>
        <taxon>Pseudoduganella</taxon>
    </lineage>
</organism>
<evidence type="ECO:0008006" key="3">
    <source>
        <dbReference type="Google" id="ProtNLM"/>
    </source>
</evidence>
<reference evidence="1 2" key="1">
    <citation type="submission" date="2023-02" db="EMBL/GenBank/DDBJ databases">
        <title>Gemone sequence of Telluria chitinolytica ACM 3522T.</title>
        <authorList>
            <person name="Frediansyah A."/>
            <person name="Miess H."/>
            <person name="Gross H."/>
        </authorList>
    </citation>
    <scope>NUCLEOTIDE SEQUENCE [LARGE SCALE GENOMIC DNA]</scope>
    <source>
        <strain evidence="1 2">ACM 3522</strain>
    </source>
</reference>
<dbReference type="EMBL" id="CP119083">
    <property type="protein sequence ID" value="WEF34900.1"/>
    <property type="molecule type" value="Genomic_DNA"/>
</dbReference>
<evidence type="ECO:0000313" key="1">
    <source>
        <dbReference type="EMBL" id="WEF34900.1"/>
    </source>
</evidence>
<dbReference type="Proteomes" id="UP001216510">
    <property type="component" value="Chromosome"/>
</dbReference>
<proteinExistence type="predicted"/>
<sequence length="87" mass="10689">MTRKHTAIPWRADHKQRANVAVRAARWVRRQFNRMRLWWIGRKERNVYDHASDLVSMYEAIPAEIRNAHHKLAQFAEQRRRIEWELT</sequence>
<accession>A0ABY8BGE8</accession>
<dbReference type="RefSeq" id="WP_277417571.1">
    <property type="nucleotide sequence ID" value="NZ_CP119083.1"/>
</dbReference>
<keyword evidence="2" id="KW-1185">Reference proteome</keyword>
<name>A0ABY8BGE8_9BURK</name>
<gene>
    <name evidence="1" type="ORF">PX653_09110</name>
</gene>
<evidence type="ECO:0000313" key="2">
    <source>
        <dbReference type="Proteomes" id="UP001216510"/>
    </source>
</evidence>
<protein>
    <recommendedName>
        <fullName evidence="3">Transposase</fullName>
    </recommendedName>
</protein>